<dbReference type="PROSITE" id="PS00108">
    <property type="entry name" value="PROTEIN_KINASE_ST"/>
    <property type="match status" value="1"/>
</dbReference>
<feature type="domain" description="AGC-kinase C-terminal" evidence="18">
    <location>
        <begin position="1276"/>
        <end position="1341"/>
    </location>
</feature>
<dbReference type="SMART" id="SM00220">
    <property type="entry name" value="S_TKc"/>
    <property type="match status" value="1"/>
</dbReference>
<dbReference type="PROSITE" id="PS51285">
    <property type="entry name" value="AGC_KINASE_CTER"/>
    <property type="match status" value="1"/>
</dbReference>
<evidence type="ECO:0000259" key="17">
    <source>
        <dbReference type="PROSITE" id="PS50106"/>
    </source>
</evidence>
<feature type="region of interest" description="Disordered" evidence="15">
    <location>
        <begin position="237"/>
        <end position="272"/>
    </location>
</feature>
<evidence type="ECO:0000256" key="13">
    <source>
        <dbReference type="ARBA" id="ARBA00047899"/>
    </source>
</evidence>
<keyword evidence="7" id="KW-0597">Phosphoprotein</keyword>
<dbReference type="InterPro" id="IPR011009">
    <property type="entry name" value="Kinase-like_dom_sf"/>
</dbReference>
<evidence type="ECO:0000256" key="5">
    <source>
        <dbReference type="ARBA" id="ARBA00022490"/>
    </source>
</evidence>
<dbReference type="PROSITE" id="PS50011">
    <property type="entry name" value="PROTEIN_KINASE_DOM"/>
    <property type="match status" value="1"/>
</dbReference>
<feature type="region of interest" description="Disordered" evidence="15">
    <location>
        <begin position="287"/>
        <end position="307"/>
    </location>
</feature>
<dbReference type="GO" id="GO:0005737">
    <property type="term" value="C:cytoplasm"/>
    <property type="evidence" value="ECO:0007669"/>
    <property type="project" value="UniProtKB-SubCell"/>
</dbReference>
<keyword evidence="9" id="KW-0547">Nucleotide-binding</keyword>
<keyword evidence="8" id="KW-0808">Transferase</keyword>
<feature type="compositionally biased region" description="Basic and acidic residues" evidence="15">
    <location>
        <begin position="1648"/>
        <end position="1666"/>
    </location>
</feature>
<feature type="compositionally biased region" description="Low complexity" evidence="15">
    <location>
        <begin position="1678"/>
        <end position="1693"/>
    </location>
</feature>
<dbReference type="EC" id="2.7.11.1" evidence="4"/>
<organism evidence="19 20">
    <name type="scientific">Fasciola hepatica</name>
    <name type="common">Liver fluke</name>
    <dbReference type="NCBI Taxonomy" id="6192"/>
    <lineage>
        <taxon>Eukaryota</taxon>
        <taxon>Metazoa</taxon>
        <taxon>Spiralia</taxon>
        <taxon>Lophotrochozoa</taxon>
        <taxon>Platyhelminthes</taxon>
        <taxon>Trematoda</taxon>
        <taxon>Digenea</taxon>
        <taxon>Plagiorchiida</taxon>
        <taxon>Echinostomata</taxon>
        <taxon>Echinostomatoidea</taxon>
        <taxon>Fasciolidae</taxon>
        <taxon>Fasciola</taxon>
    </lineage>
</organism>
<feature type="region of interest" description="Disordered" evidence="15">
    <location>
        <begin position="1785"/>
        <end position="1832"/>
    </location>
</feature>
<dbReference type="SUPFAM" id="SSF140482">
    <property type="entry name" value="MAST3 pre-PK domain-like"/>
    <property type="match status" value="1"/>
</dbReference>
<dbReference type="Gene3D" id="3.30.200.20">
    <property type="entry name" value="Phosphorylase Kinase, domain 1"/>
    <property type="match status" value="1"/>
</dbReference>
<feature type="compositionally biased region" description="Basic residues" evidence="15">
    <location>
        <begin position="1998"/>
        <end position="2012"/>
    </location>
</feature>
<comment type="catalytic activity">
    <reaction evidence="13">
        <text>L-threonyl-[protein] + ATP = O-phospho-L-threonyl-[protein] + ADP + H(+)</text>
        <dbReference type="Rhea" id="RHEA:46608"/>
        <dbReference type="Rhea" id="RHEA-COMP:11060"/>
        <dbReference type="Rhea" id="RHEA-COMP:11605"/>
        <dbReference type="ChEBI" id="CHEBI:15378"/>
        <dbReference type="ChEBI" id="CHEBI:30013"/>
        <dbReference type="ChEBI" id="CHEBI:30616"/>
        <dbReference type="ChEBI" id="CHEBI:61977"/>
        <dbReference type="ChEBI" id="CHEBI:456216"/>
        <dbReference type="EC" id="2.7.11.1"/>
    </reaction>
</comment>
<feature type="region of interest" description="Disordered" evidence="15">
    <location>
        <begin position="1971"/>
        <end position="2055"/>
    </location>
</feature>
<name>A0A4E0S4B0_FASHE</name>
<evidence type="ECO:0000256" key="7">
    <source>
        <dbReference type="ARBA" id="ARBA00022553"/>
    </source>
</evidence>
<dbReference type="FunFam" id="3.30.200.20:FF:000012">
    <property type="entry name" value="microtubule-associated serine/threonine-protein kinase 2 isoform X1"/>
    <property type="match status" value="1"/>
</dbReference>
<feature type="compositionally biased region" description="Basic and acidic residues" evidence="15">
    <location>
        <begin position="1560"/>
        <end position="1575"/>
    </location>
</feature>
<comment type="subcellular location">
    <subcellularLocation>
        <location evidence="2">Cytoplasm</location>
    </subcellularLocation>
</comment>
<evidence type="ECO:0000256" key="4">
    <source>
        <dbReference type="ARBA" id="ARBA00012513"/>
    </source>
</evidence>
<keyword evidence="10 19" id="KW-0418">Kinase</keyword>
<keyword evidence="11" id="KW-0067">ATP-binding</keyword>
<feature type="compositionally biased region" description="Polar residues" evidence="15">
    <location>
        <begin position="471"/>
        <end position="489"/>
    </location>
</feature>
<feature type="compositionally biased region" description="Low complexity" evidence="15">
    <location>
        <begin position="1606"/>
        <end position="1627"/>
    </location>
</feature>
<comment type="cofactor">
    <cofactor evidence="1">
        <name>Mg(2+)</name>
        <dbReference type="ChEBI" id="CHEBI:18420"/>
    </cofactor>
</comment>
<feature type="compositionally biased region" description="Polar residues" evidence="15">
    <location>
        <begin position="2044"/>
        <end position="2054"/>
    </location>
</feature>
<comment type="similarity">
    <text evidence="3">Belongs to the protein kinase superfamily. AGC Ser/Thr protein kinase family.</text>
</comment>
<dbReference type="Pfam" id="PF08926">
    <property type="entry name" value="DUF1908"/>
    <property type="match status" value="1"/>
</dbReference>
<dbReference type="CDD" id="cd05609">
    <property type="entry name" value="STKc_MAST"/>
    <property type="match status" value="1"/>
</dbReference>
<dbReference type="Pfam" id="PF17820">
    <property type="entry name" value="PDZ_6"/>
    <property type="match status" value="1"/>
</dbReference>
<feature type="region of interest" description="Disordered" evidence="15">
    <location>
        <begin position="1528"/>
        <end position="1693"/>
    </location>
</feature>
<dbReference type="InterPro" id="IPR036034">
    <property type="entry name" value="PDZ_sf"/>
</dbReference>
<feature type="compositionally biased region" description="Polar residues" evidence="15">
    <location>
        <begin position="1397"/>
        <end position="1412"/>
    </location>
</feature>
<keyword evidence="20" id="KW-1185">Reference proteome</keyword>
<dbReference type="PANTHER" id="PTHR24356">
    <property type="entry name" value="SERINE/THREONINE-PROTEIN KINASE"/>
    <property type="match status" value="1"/>
</dbReference>
<reference evidence="19" key="1">
    <citation type="submission" date="2019-03" db="EMBL/GenBank/DDBJ databases">
        <title>Improved annotation for the trematode Fasciola hepatica.</title>
        <authorList>
            <person name="Choi Y.-J."/>
            <person name="Martin J."/>
            <person name="Mitreva M."/>
        </authorList>
    </citation>
    <scope>NUCLEOTIDE SEQUENCE [LARGE SCALE GENOMIC DNA]</scope>
</reference>
<feature type="region of interest" description="Disordered" evidence="15">
    <location>
        <begin position="1736"/>
        <end position="1770"/>
    </location>
</feature>
<dbReference type="InterPro" id="IPR000719">
    <property type="entry name" value="Prot_kinase_dom"/>
</dbReference>
<evidence type="ECO:0000256" key="15">
    <source>
        <dbReference type="SAM" id="MobiDB-lite"/>
    </source>
</evidence>
<evidence type="ECO:0000256" key="2">
    <source>
        <dbReference type="ARBA" id="ARBA00004496"/>
    </source>
</evidence>
<evidence type="ECO:0000256" key="10">
    <source>
        <dbReference type="ARBA" id="ARBA00022777"/>
    </source>
</evidence>
<feature type="region of interest" description="Disordered" evidence="15">
    <location>
        <begin position="1362"/>
        <end position="1419"/>
    </location>
</feature>
<dbReference type="Gene3D" id="2.30.42.10">
    <property type="match status" value="1"/>
</dbReference>
<dbReference type="GO" id="GO:0004674">
    <property type="term" value="F:protein serine/threonine kinase activity"/>
    <property type="evidence" value="ECO:0007669"/>
    <property type="project" value="UniProtKB-KW"/>
</dbReference>
<feature type="compositionally biased region" description="Polar residues" evidence="15">
    <location>
        <begin position="1738"/>
        <end position="1750"/>
    </location>
</feature>
<dbReference type="InterPro" id="IPR001478">
    <property type="entry name" value="PDZ"/>
</dbReference>
<dbReference type="GO" id="GO:0035556">
    <property type="term" value="P:intracellular signal transduction"/>
    <property type="evidence" value="ECO:0007669"/>
    <property type="project" value="TreeGrafter"/>
</dbReference>
<dbReference type="InterPro" id="IPR015022">
    <property type="entry name" value="MAST_pre-PK_dom"/>
</dbReference>
<feature type="domain" description="PDZ" evidence="17">
    <location>
        <begin position="1839"/>
        <end position="1927"/>
    </location>
</feature>
<feature type="region of interest" description="Disordered" evidence="15">
    <location>
        <begin position="2298"/>
        <end position="2341"/>
    </location>
</feature>
<feature type="compositionally biased region" description="Polar residues" evidence="15">
    <location>
        <begin position="95"/>
        <end position="106"/>
    </location>
</feature>
<gene>
    <name evidence="19" type="ORF">D915_000123</name>
</gene>
<evidence type="ECO:0000259" key="16">
    <source>
        <dbReference type="PROSITE" id="PS50011"/>
    </source>
</evidence>
<evidence type="ECO:0000256" key="14">
    <source>
        <dbReference type="ARBA" id="ARBA00048679"/>
    </source>
</evidence>
<dbReference type="InterPro" id="IPR050236">
    <property type="entry name" value="Ser_Thr_kinase_AGC"/>
</dbReference>
<dbReference type="SUPFAM" id="SSF56112">
    <property type="entry name" value="Protein kinase-like (PK-like)"/>
    <property type="match status" value="1"/>
</dbReference>
<evidence type="ECO:0000256" key="6">
    <source>
        <dbReference type="ARBA" id="ARBA00022527"/>
    </source>
</evidence>
<dbReference type="Proteomes" id="UP000230066">
    <property type="component" value="Unassembled WGS sequence"/>
</dbReference>
<dbReference type="EMBL" id="JXXN02000021">
    <property type="protein sequence ID" value="THD29020.1"/>
    <property type="molecule type" value="Genomic_DNA"/>
</dbReference>
<feature type="compositionally biased region" description="Polar residues" evidence="15">
    <location>
        <begin position="249"/>
        <end position="266"/>
    </location>
</feature>
<keyword evidence="6" id="KW-0723">Serine/threonine-protein kinase</keyword>
<dbReference type="InterPro" id="IPR008271">
    <property type="entry name" value="Ser/Thr_kinase_AS"/>
</dbReference>
<dbReference type="FunFam" id="2.30.42.10:FF:000008">
    <property type="entry name" value="microtubule-associated serine/threonine-protein kinase 4 isoform X2"/>
    <property type="match status" value="1"/>
</dbReference>
<evidence type="ECO:0000256" key="8">
    <source>
        <dbReference type="ARBA" id="ARBA00022679"/>
    </source>
</evidence>
<dbReference type="Gene3D" id="1.20.1480.20">
    <property type="entry name" value="MAST3 pre-PK domain-like"/>
    <property type="match status" value="1"/>
</dbReference>
<feature type="region of interest" description="Disordered" evidence="15">
    <location>
        <begin position="2372"/>
        <end position="2397"/>
    </location>
</feature>
<dbReference type="PROSITE" id="PS50106">
    <property type="entry name" value="PDZ"/>
    <property type="match status" value="1"/>
</dbReference>
<keyword evidence="5" id="KW-0963">Cytoplasm</keyword>
<sequence length="2397" mass="258193">MLSFKRPARRVEWDLSVIKLMDRNDTTGDTDSCSSCGYPSSWSSTRSSLNSNLESPTSTIVNPQNCTRIFRLNQSTTTSTTPNLVFTSARASPTKTVPCTSPSAVSESADPNPERRDVRPNFHSFPRLQVLGAPTRRYSVAKTKLLKSCPQLVPLLRLAQSESLDKNPETANPLLSLAEYCNRALTKFMSIHSIFLRAYVCPTFTQYPAYRSRSFSCPNLGTTTRLGVRQFQREPSTGMGLSIPHSGVGSCTQMDTSAGESNSSPGVASEMGPTRCTCSLPNSQSTITATTSVPNRPASSQLGSKPSTIAPHQALHISTTFASPSPINTAASTRGRPAFRFPIQRKSLLTGGAFTCCANGATAHTCACSVDRGLASPGHSPEPASPLSAASATNTTQSPAEFCSNPPHVVSGHASAEVNASLNASLDELTAHSSTGVSRTGSDLTNLTARPLDSFSFNTPVSSDLPPVRRQFSNRNSGPGTGMGSQNAQTSCANCGLHIEQLRDSPTAEKRHTGLKLRPENKHLVENRRWSLASLPSSGYGTNTPESGSNISHSRCSSRENVHGFQTQTLTITTTQSVHSPSCTAPVALCSVSPSSPGATVQARPTATKLVSALSQDPASCTALMSRSSTEQPLQIPYLIGFKPRLTDESNNLQRCATDTTLVTDSGDRSPIPRVPSPLCSGSTAPPTPLLPISTFPMGRTKPGFDSSSCLSPFSSAGPVSKARSRSLSPNRTMVSGEQDILLLNHIYRERFPKASAQMQERLARLIDELEHEDTVSWSAVARFVRCQVVQLVRDCLQKALSGLVTCRYFYEMTENLEKLVEDTRVRDPDSVPLIVNLVRRLLLIIARPARLLECLEFDPCEFYQMLEVAEDQVRRQASFSATGSIVSGPTRGASGDTAARVYGEIVSADVPLYIISKLGLNKNALTATESYVNEPIQHNLSICSEGGTSSDVSTSWHIRRKSGSDSSQSTDWGVRESNSRPCITHRPPCEADFEIIKLVSNGAYGAVYLVRHRITRQRFALKKIRKQHLQLRNQVDQVFAERDIMTFADNPFVVSMCCTFETKKCLCMVMEYVEGGDCATLLKHIGGPLPLDLTRLYFAETVLALEYLHNYGIVHRDLKPDNLLITHEGHIKLTDFGLSRIGLMNLATNLYEKNLDLEKDCKMFRDKQVFGTPEYIAPEVILRQGYGKPVDWWSMGIILYEFLVGCVPFAGDSIEDLFAQIVTGPIEWPEEDEWKVPDEAIELISLLLERDPLLRLGTSGDAAEVKEAAFFAGPPSVDWNNLLRQKAAFVPQLEHDEDTSYFDPRTDRYQHDLDDDEDLQFPAECSSFTSGRSSPAPAAQPPEQTRSVSFVCSSSSALVTSPATVRRPAASRLGRERQQQARERRRCHSVGDRAQSAGSTNSFNRLSNGCPSASVQSVSGDSSAAAAEWIEHEQANATSTLTAGSAAGRTALHMLQNLTLDTDNERASDRPSTVNVDGGALPEGEDEAQDHETRGVFHAFASYSPRFSVVLEQARMAEVAAGIMNADEPMTTDSPPVLTNGWTGCLPGAKVTDSSTVEQKSEDRPLMEVSKSPEHIVPSPENAKPAPMSFGVSNPDSHSVKKSESSSSLELSQHSSLAYHSSCSSSDMENPIQWRNQPKPIDSSAKMVDDHSEANSERAQLEQRAQEQSTRSNTPETSSSASSSSSSSLSLTTLTPHLCSHVNADMIRGDAVPTPIPSANRRETTEAMNADALSRIKPQSSSQTPQTGCATPLPLSHPGSRPQCEGTVIPEAPTKPLVVLTADGSSTQAHQSSYVPEPRPSPQARLHTSDRRVSRVVSRNQPPSTEGNVPAVPRRSGSIVIRKGKWGYGFTIRAIRVYFGSSSAYTLHHLVLNVDQHGAASRAGLREGDLITSINGVSTLGMFHTQVVKLILQSGSELRLHATPINQSFIRSDGPWRPSGRLVSRAAQASRCPTVVSTGSTSAQSVTAVSSGESFKSHRESVVEKEATPARESVLRRSGRRLTIREARHRHVNSEQQQRKQQPQRTQTTNSGPTASKVEAKSSDSLGGTSANLSPPAIGQVFGVGPNWSSTCGKSLSPSCYTVASAQRFGLPLGAVAHQSGAFNSTQLAAHRRSIEKPLIRQLSERQHRARLAAVVGAGTTAAISTTPSLLPGAVPTYQASSPAPQSCASDWATVSRVPVHAHAYGVPSVSSTPVSCGPSPFSSVGWQSGSDLSSSSSPGSSSPKPGSFCHPAGLCSFGTTNSTPPPATSMPQTTFMGHTTQSVSSSYLQTPPFGSESPFQTGLRAPLAIHARHSDPIRQPLGPNQNWPASGATTGTHTESIDCARGTSPTQTQHRSISNPVNITNHVNALVSSGQVRLRRRSHMFAVQHVASPDSPTPDCEIQTDPSSDSGDRSK</sequence>
<feature type="compositionally biased region" description="Polar residues" evidence="15">
    <location>
        <begin position="2329"/>
        <end position="2341"/>
    </location>
</feature>
<feature type="compositionally biased region" description="Polar residues" evidence="15">
    <location>
        <begin position="534"/>
        <end position="555"/>
    </location>
</feature>
<feature type="compositionally biased region" description="Polar residues" evidence="15">
    <location>
        <begin position="1785"/>
        <end position="1795"/>
    </location>
</feature>
<feature type="region of interest" description="Disordered" evidence="15">
    <location>
        <begin position="1462"/>
        <end position="1491"/>
    </location>
</feature>
<feature type="compositionally biased region" description="Low complexity" evidence="15">
    <location>
        <begin position="381"/>
        <end position="392"/>
    </location>
</feature>
<evidence type="ECO:0000256" key="9">
    <source>
        <dbReference type="ARBA" id="ARBA00022741"/>
    </source>
</evidence>
<evidence type="ECO:0000259" key="18">
    <source>
        <dbReference type="PROSITE" id="PS51285"/>
    </source>
</evidence>
<comment type="caution">
    <text evidence="19">The sequence shown here is derived from an EMBL/GenBank/DDBJ whole genome shotgun (WGS) entry which is preliminary data.</text>
</comment>
<proteinExistence type="inferred from homology"/>
<comment type="catalytic activity">
    <reaction evidence="14">
        <text>L-seryl-[protein] + ATP = O-phospho-L-seryl-[protein] + ADP + H(+)</text>
        <dbReference type="Rhea" id="RHEA:17989"/>
        <dbReference type="Rhea" id="RHEA-COMP:9863"/>
        <dbReference type="Rhea" id="RHEA-COMP:11604"/>
        <dbReference type="ChEBI" id="CHEBI:15378"/>
        <dbReference type="ChEBI" id="CHEBI:29999"/>
        <dbReference type="ChEBI" id="CHEBI:30616"/>
        <dbReference type="ChEBI" id="CHEBI:83421"/>
        <dbReference type="ChEBI" id="CHEBI:456216"/>
        <dbReference type="EC" id="2.7.11.1"/>
    </reaction>
</comment>
<feature type="region of interest" description="Disordered" evidence="15">
    <location>
        <begin position="534"/>
        <end position="556"/>
    </location>
</feature>
<dbReference type="InterPro" id="IPR037711">
    <property type="entry name" value="MAST"/>
</dbReference>
<evidence type="ECO:0000256" key="11">
    <source>
        <dbReference type="ARBA" id="ARBA00022840"/>
    </source>
</evidence>
<feature type="compositionally biased region" description="Polar residues" evidence="15">
    <location>
        <begin position="2251"/>
        <end position="2271"/>
    </location>
</feature>
<evidence type="ECO:0000313" key="20">
    <source>
        <dbReference type="Proteomes" id="UP000230066"/>
    </source>
</evidence>
<feature type="region of interest" description="Disordered" evidence="15">
    <location>
        <begin position="2242"/>
        <end position="2271"/>
    </location>
</feature>
<feature type="compositionally biased region" description="Basic and acidic residues" evidence="15">
    <location>
        <begin position="1976"/>
        <end position="1996"/>
    </location>
</feature>
<dbReference type="Gene3D" id="1.10.510.10">
    <property type="entry name" value="Transferase(Phosphotransferase) domain 1"/>
    <property type="match status" value="1"/>
</dbReference>
<dbReference type="Pfam" id="PF00069">
    <property type="entry name" value="Pkinase"/>
    <property type="match status" value="1"/>
</dbReference>
<feature type="region of interest" description="Disordered" evidence="15">
    <location>
        <begin position="449"/>
        <end position="489"/>
    </location>
</feature>
<evidence type="ECO:0000256" key="12">
    <source>
        <dbReference type="ARBA" id="ARBA00022842"/>
    </source>
</evidence>
<dbReference type="InterPro" id="IPR041489">
    <property type="entry name" value="PDZ_6"/>
</dbReference>
<keyword evidence="12" id="KW-0460">Magnesium</keyword>
<evidence type="ECO:0000313" key="19">
    <source>
        <dbReference type="EMBL" id="THD29020.1"/>
    </source>
</evidence>
<feature type="region of interest" description="Disordered" evidence="15">
    <location>
        <begin position="960"/>
        <end position="980"/>
    </location>
</feature>
<feature type="region of interest" description="Disordered" evidence="15">
    <location>
        <begin position="95"/>
        <end position="120"/>
    </location>
</feature>
<dbReference type="SUPFAM" id="SSF50156">
    <property type="entry name" value="PDZ domain-like"/>
    <property type="match status" value="1"/>
</dbReference>
<dbReference type="GO" id="GO:0005524">
    <property type="term" value="F:ATP binding"/>
    <property type="evidence" value="ECO:0007669"/>
    <property type="project" value="UniProtKB-KW"/>
</dbReference>
<feature type="compositionally biased region" description="Polar residues" evidence="15">
    <location>
        <begin position="2304"/>
        <end position="2320"/>
    </location>
</feature>
<protein>
    <recommendedName>
        <fullName evidence="4">non-specific serine/threonine protein kinase</fullName>
        <ecNumber evidence="4">2.7.11.1</ecNumber>
    </recommendedName>
</protein>
<feature type="region of interest" description="Disordered" evidence="15">
    <location>
        <begin position="374"/>
        <end position="408"/>
    </location>
</feature>
<feature type="domain" description="Protein kinase" evidence="16">
    <location>
        <begin position="994"/>
        <end position="1272"/>
    </location>
</feature>
<dbReference type="InterPro" id="IPR000961">
    <property type="entry name" value="AGC-kinase_C"/>
</dbReference>
<dbReference type="GO" id="GO:0000287">
    <property type="term" value="F:magnesium ion binding"/>
    <property type="evidence" value="ECO:0007669"/>
    <property type="project" value="InterPro"/>
</dbReference>
<dbReference type="InterPro" id="IPR023142">
    <property type="entry name" value="MAST_pre-PK_dom_sf"/>
</dbReference>
<evidence type="ECO:0000256" key="1">
    <source>
        <dbReference type="ARBA" id="ARBA00001946"/>
    </source>
</evidence>
<dbReference type="PANTHER" id="PTHR24356:SF414">
    <property type="entry name" value="NON-SPECIFIC SERINE_THREONINE PROTEIN KINASE"/>
    <property type="match status" value="1"/>
</dbReference>
<evidence type="ECO:0000256" key="3">
    <source>
        <dbReference type="ARBA" id="ARBA00009903"/>
    </source>
</evidence>
<feature type="region of interest" description="Disordered" evidence="15">
    <location>
        <begin position="1324"/>
        <end position="1348"/>
    </location>
</feature>
<feature type="compositionally biased region" description="Basic and acidic residues" evidence="15">
    <location>
        <begin position="1374"/>
        <end position="1383"/>
    </location>
</feature>
<accession>A0A4E0S4B0</accession>
<feature type="compositionally biased region" description="Low complexity" evidence="15">
    <location>
        <begin position="2020"/>
        <end position="2030"/>
    </location>
</feature>
<dbReference type="FunFam" id="1.10.510.10:FF:000012">
    <property type="entry name" value="microtubule-associated serine/threonine-protein kinase 2 isoform X1"/>
    <property type="match status" value="1"/>
</dbReference>
<dbReference type="SMART" id="SM00228">
    <property type="entry name" value="PDZ"/>
    <property type="match status" value="1"/>
</dbReference>
<dbReference type="FunFam" id="1.20.1480.20:FF:000001">
    <property type="entry name" value="microtubule-associated serine/threonine-protein kinase 4 isoform X1"/>
    <property type="match status" value="1"/>
</dbReference>